<reference evidence="2" key="1">
    <citation type="submission" date="2014-09" db="EMBL/GenBank/DDBJ databases">
        <authorList>
            <person name="Mudge J."/>
            <person name="Ramaraj T."/>
            <person name="Lindquist I.E."/>
            <person name="Bharti A.K."/>
            <person name="Sundararajan A."/>
            <person name="Cameron C.T."/>
            <person name="Woodward J.E."/>
            <person name="May G.D."/>
            <person name="Brubaker C."/>
            <person name="Broadhvest J."/>
            <person name="Wilkins T.A."/>
        </authorList>
    </citation>
    <scope>NUCLEOTIDE SEQUENCE</scope>
    <source>
        <strain evidence="2">cv. AKA8401</strain>
    </source>
</reference>
<dbReference type="AlphaFoldDB" id="A0A0B0Q033"/>
<dbReference type="EMBL" id="KN457652">
    <property type="protein sequence ID" value="KHG30527.1"/>
    <property type="molecule type" value="Genomic_DNA"/>
</dbReference>
<name>A0A0B0Q033_GOSAR</name>
<accession>A0A0B0Q033</accession>
<proteinExistence type="predicted"/>
<keyword evidence="2" id="KW-1185">Reference proteome</keyword>
<dbReference type="Proteomes" id="UP000032142">
    <property type="component" value="Unassembled WGS sequence"/>
</dbReference>
<gene>
    <name evidence="1" type="ORF">F383_01926</name>
</gene>
<protein>
    <submittedName>
        <fullName evidence="1">Uncharacterized protein</fullName>
    </submittedName>
</protein>
<sequence length="30" mass="3752">MNNVILYMWKANMYKFEIYVYEFDSIDVLV</sequence>
<organism evidence="1 2">
    <name type="scientific">Gossypium arboreum</name>
    <name type="common">Tree cotton</name>
    <name type="synonym">Gossypium nanking</name>
    <dbReference type="NCBI Taxonomy" id="29729"/>
    <lineage>
        <taxon>Eukaryota</taxon>
        <taxon>Viridiplantae</taxon>
        <taxon>Streptophyta</taxon>
        <taxon>Embryophyta</taxon>
        <taxon>Tracheophyta</taxon>
        <taxon>Spermatophyta</taxon>
        <taxon>Magnoliopsida</taxon>
        <taxon>eudicotyledons</taxon>
        <taxon>Gunneridae</taxon>
        <taxon>Pentapetalae</taxon>
        <taxon>rosids</taxon>
        <taxon>malvids</taxon>
        <taxon>Malvales</taxon>
        <taxon>Malvaceae</taxon>
        <taxon>Malvoideae</taxon>
        <taxon>Gossypium</taxon>
    </lineage>
</organism>
<evidence type="ECO:0000313" key="2">
    <source>
        <dbReference type="Proteomes" id="UP000032142"/>
    </source>
</evidence>
<evidence type="ECO:0000313" key="1">
    <source>
        <dbReference type="EMBL" id="KHG30527.1"/>
    </source>
</evidence>